<dbReference type="InterPro" id="IPR001547">
    <property type="entry name" value="Glyco_hydro_5"/>
</dbReference>
<comment type="similarity">
    <text evidence="3">Belongs to the glycosyl hydrolase 5 (cellulase A) family.</text>
</comment>
<keyword evidence="1 3" id="KW-0378">Hydrolase</keyword>
<keyword evidence="2 3" id="KW-0326">Glycosidase</keyword>
<dbReference type="PANTHER" id="PTHR34142:SF1">
    <property type="entry name" value="GLYCOSIDE HYDROLASE FAMILY 5 DOMAIN-CONTAINING PROTEIN"/>
    <property type="match status" value="1"/>
</dbReference>
<keyword evidence="6" id="KW-1185">Reference proteome</keyword>
<gene>
    <name evidence="5" type="ORF">LBV24_03170</name>
</gene>
<protein>
    <submittedName>
        <fullName evidence="5">Glycoside hydrolase family 5 protein</fullName>
    </submittedName>
</protein>
<organism evidence="5 6">
    <name type="scientific">Winogradskyella vincentii</name>
    <dbReference type="NCBI Taxonomy" id="2877122"/>
    <lineage>
        <taxon>Bacteria</taxon>
        <taxon>Pseudomonadati</taxon>
        <taxon>Bacteroidota</taxon>
        <taxon>Flavobacteriia</taxon>
        <taxon>Flavobacteriales</taxon>
        <taxon>Flavobacteriaceae</taxon>
        <taxon>Winogradskyella</taxon>
    </lineage>
</organism>
<evidence type="ECO:0000313" key="6">
    <source>
        <dbReference type="Proteomes" id="UP001198402"/>
    </source>
</evidence>
<dbReference type="RefSeq" id="WP_224477139.1">
    <property type="nucleotide sequence ID" value="NZ_JAIUJS010000001.1"/>
</dbReference>
<dbReference type="PANTHER" id="PTHR34142">
    <property type="entry name" value="ENDO-BETA-1,4-GLUCANASE A"/>
    <property type="match status" value="1"/>
</dbReference>
<dbReference type="EMBL" id="JAIUJS010000001">
    <property type="protein sequence ID" value="MCA0152202.1"/>
    <property type="molecule type" value="Genomic_DNA"/>
</dbReference>
<dbReference type="Gene3D" id="3.20.20.80">
    <property type="entry name" value="Glycosidases"/>
    <property type="match status" value="1"/>
</dbReference>
<evidence type="ECO:0000259" key="4">
    <source>
        <dbReference type="Pfam" id="PF00150"/>
    </source>
</evidence>
<dbReference type="Pfam" id="PF00150">
    <property type="entry name" value="Cellulase"/>
    <property type="match status" value="1"/>
</dbReference>
<dbReference type="PROSITE" id="PS51257">
    <property type="entry name" value="PROKAR_LIPOPROTEIN"/>
    <property type="match status" value="1"/>
</dbReference>
<comment type="caution">
    <text evidence="5">The sequence shown here is derived from an EMBL/GenBank/DDBJ whole genome shotgun (WGS) entry which is preliminary data.</text>
</comment>
<sequence length="333" mass="38070">MRYQIIILLLIGITLFSCSKEDGNDNGNNTFEIVGNKIHKNGRAVQLLGANALHTFATGSSDMVSWNLDIAREFIGNVNENPLTGFPIEDSNGQFLYALQEIVDDNRSNNLVTILCPFGWNGQQESLFTGKFPTQTEFWSDFKLKLASWAEHFKDQPDVWIEVWNEPYRFDRLDGYTDEIWTSTMQELYNVIRDTGNNNIILIPCAEQGQDESVLLSEGQNFLTNNQNVLFDIHAYEKWLLEPQENISHRIDSLIDANLPIFIGEVAPVNSGVLMDPEPFLNIIFSKDISFAAWLWKYNETDQDALLTTQGLPNNFNNNNWGSLYNEIALRER</sequence>
<dbReference type="InterPro" id="IPR017853">
    <property type="entry name" value="GH"/>
</dbReference>
<dbReference type="Proteomes" id="UP001198402">
    <property type="component" value="Unassembled WGS sequence"/>
</dbReference>
<name>A0ABS7Y011_9FLAO</name>
<accession>A0ABS7Y011</accession>
<evidence type="ECO:0000256" key="1">
    <source>
        <dbReference type="ARBA" id="ARBA00022801"/>
    </source>
</evidence>
<feature type="domain" description="Glycoside hydrolase family 5" evidence="4">
    <location>
        <begin position="94"/>
        <end position="299"/>
    </location>
</feature>
<reference evidence="6" key="1">
    <citation type="submission" date="2023-07" db="EMBL/GenBank/DDBJ databases">
        <authorList>
            <person name="Yue Y."/>
        </authorList>
    </citation>
    <scope>NUCLEOTIDE SEQUENCE [LARGE SCALE GENOMIC DNA]</scope>
    <source>
        <strain evidence="6">2Y89</strain>
    </source>
</reference>
<evidence type="ECO:0000313" key="5">
    <source>
        <dbReference type="EMBL" id="MCA0152202.1"/>
    </source>
</evidence>
<dbReference type="SUPFAM" id="SSF51445">
    <property type="entry name" value="(Trans)glycosidases"/>
    <property type="match status" value="1"/>
</dbReference>
<evidence type="ECO:0000256" key="3">
    <source>
        <dbReference type="RuleBase" id="RU361153"/>
    </source>
</evidence>
<proteinExistence type="inferred from homology"/>
<dbReference type="GO" id="GO:0016787">
    <property type="term" value="F:hydrolase activity"/>
    <property type="evidence" value="ECO:0007669"/>
    <property type="project" value="UniProtKB-KW"/>
</dbReference>
<evidence type="ECO:0000256" key="2">
    <source>
        <dbReference type="ARBA" id="ARBA00023295"/>
    </source>
</evidence>